<accession>A0AAP2DMC5</accession>
<comment type="caution">
    <text evidence="1">The sequence shown here is derived from an EMBL/GenBank/DDBJ whole genome shotgun (WGS) entry which is preliminary data.</text>
</comment>
<dbReference type="RefSeq" id="WP_254166302.1">
    <property type="nucleotide sequence ID" value="NZ_JAHESF010000020.1"/>
</dbReference>
<dbReference type="Proteomes" id="UP001319200">
    <property type="component" value="Unassembled WGS sequence"/>
</dbReference>
<evidence type="ECO:0000313" key="2">
    <source>
        <dbReference type="Proteomes" id="UP001319200"/>
    </source>
</evidence>
<reference evidence="1 2" key="1">
    <citation type="submission" date="2021-05" db="EMBL/GenBank/DDBJ databases">
        <title>A Polyphasic approach of four new species of the genus Ohtaekwangia: Ohtaekwangia histidinii sp. nov., Ohtaekwangia cretensis sp. nov., Ohtaekwangia indiensis sp. nov., Ohtaekwangia reichenbachii sp. nov. from diverse environment.</title>
        <authorList>
            <person name="Octaviana S."/>
        </authorList>
    </citation>
    <scope>NUCLEOTIDE SEQUENCE [LARGE SCALE GENOMIC DNA]</scope>
    <source>
        <strain evidence="1 2">PWU4</strain>
    </source>
</reference>
<evidence type="ECO:0000313" key="1">
    <source>
        <dbReference type="EMBL" id="MBT1699016.1"/>
    </source>
</evidence>
<proteinExistence type="predicted"/>
<dbReference type="AlphaFoldDB" id="A0AAP2DMC5"/>
<sequence length="216" mass="23265">MIIKNNPLTKGASGMLGDVIVFRQLRGKTIVANKPRRPCSESAHQRENRLRFRAASTFAKRVLQDPDKKAYYVAKARKLKLPNAYTAAITDYMRKPAITAVKCKDVSHGRMTITAGKAGFSLASVTVTLMNAEGRAVGTGAAVLKDRQKNEWTVRLGDGVSSEGGTSPSGLRVLKGSGDRECVCRMMVTVRDWVGNWVNTPIEVGAGTSPIVACAA</sequence>
<name>A0AAP2DMC5_9BACT</name>
<gene>
    <name evidence="1" type="ORF">KK083_19130</name>
</gene>
<organism evidence="1 2">
    <name type="scientific">Chryseosolibacter histidini</name>
    <dbReference type="NCBI Taxonomy" id="2782349"/>
    <lineage>
        <taxon>Bacteria</taxon>
        <taxon>Pseudomonadati</taxon>
        <taxon>Bacteroidota</taxon>
        <taxon>Cytophagia</taxon>
        <taxon>Cytophagales</taxon>
        <taxon>Chryseotaleaceae</taxon>
        <taxon>Chryseosolibacter</taxon>
    </lineage>
</organism>
<dbReference type="EMBL" id="JAHESF010000020">
    <property type="protein sequence ID" value="MBT1699016.1"/>
    <property type="molecule type" value="Genomic_DNA"/>
</dbReference>
<protein>
    <submittedName>
        <fullName evidence="1">Uncharacterized protein</fullName>
    </submittedName>
</protein>
<keyword evidence="2" id="KW-1185">Reference proteome</keyword>